<dbReference type="AlphaFoldDB" id="A0A6N4R8V9"/>
<evidence type="ECO:0000256" key="7">
    <source>
        <dbReference type="ARBA" id="ARBA00035293"/>
    </source>
</evidence>
<evidence type="ECO:0000256" key="8">
    <source>
        <dbReference type="ARBA" id="ARBA00035517"/>
    </source>
</evidence>
<dbReference type="GO" id="GO:0003735">
    <property type="term" value="F:structural constituent of ribosome"/>
    <property type="evidence" value="ECO:0007669"/>
    <property type="project" value="InterPro"/>
</dbReference>
<dbReference type="Gene3D" id="2.40.50.140">
    <property type="entry name" value="Nucleic acid-binding proteins"/>
    <property type="match status" value="6"/>
</dbReference>
<dbReference type="GO" id="GO:0022627">
    <property type="term" value="C:cytosolic small ribosomal subunit"/>
    <property type="evidence" value="ECO:0007669"/>
    <property type="project" value="TreeGrafter"/>
</dbReference>
<dbReference type="PROSITE" id="PS50126">
    <property type="entry name" value="S1"/>
    <property type="match status" value="6"/>
</dbReference>
<accession>A0A6N4R8V9</accession>
<feature type="region of interest" description="Disordered" evidence="9">
    <location>
        <begin position="580"/>
        <end position="611"/>
    </location>
</feature>
<dbReference type="InterPro" id="IPR000110">
    <property type="entry name" value="Ribosomal_bS1"/>
</dbReference>
<name>A0A6N4R8V9_BLAVI</name>
<dbReference type="SMART" id="SM00316">
    <property type="entry name" value="S1"/>
    <property type="match status" value="6"/>
</dbReference>
<dbReference type="GO" id="GO:0003729">
    <property type="term" value="F:mRNA binding"/>
    <property type="evidence" value="ECO:0007669"/>
    <property type="project" value="TreeGrafter"/>
</dbReference>
<dbReference type="FunFam" id="2.40.50.140:FF:000103">
    <property type="entry name" value="protein RRP5 homolog"/>
    <property type="match status" value="1"/>
</dbReference>
<reference evidence="11 12" key="1">
    <citation type="journal article" date="2017" name="Nat. Commun.">
        <title>In situ click chemistry generation of cyclooxygenase-2 inhibitors.</title>
        <authorList>
            <person name="Bhardwaj A."/>
            <person name="Kaur J."/>
            <person name="Wuest M."/>
            <person name="Wuest F."/>
        </authorList>
    </citation>
    <scope>NUCLEOTIDE SEQUENCE [LARGE SCALE GENOMIC DNA]</scope>
    <source>
        <strain evidence="11">S2_018_000_R2_106</strain>
    </source>
</reference>
<keyword evidence="4 11" id="KW-0689">Ribosomal protein</keyword>
<feature type="domain" description="S1 motif" evidence="10">
    <location>
        <begin position="41"/>
        <end position="108"/>
    </location>
</feature>
<dbReference type="FunFam" id="2.40.50.140:FF:000018">
    <property type="entry name" value="30S ribosomal protein S1"/>
    <property type="match status" value="1"/>
</dbReference>
<dbReference type="CDD" id="cd05687">
    <property type="entry name" value="S1_RPS1_repeat_ec1_hs1"/>
    <property type="match status" value="1"/>
</dbReference>
<protein>
    <recommendedName>
        <fullName evidence="7">Small ribosomal subunit protein bS1</fullName>
    </recommendedName>
    <alternativeName>
        <fullName evidence="8">30S ribosomal protein S1</fullName>
    </alternativeName>
</protein>
<gene>
    <name evidence="11" type="ORF">DI628_06860</name>
</gene>
<evidence type="ECO:0000256" key="9">
    <source>
        <dbReference type="SAM" id="MobiDB-lite"/>
    </source>
</evidence>
<feature type="domain" description="S1 motif" evidence="10">
    <location>
        <begin position="213"/>
        <end position="281"/>
    </location>
</feature>
<dbReference type="InterPro" id="IPR050437">
    <property type="entry name" value="Ribos_protein_bS1-like"/>
</dbReference>
<comment type="similarity">
    <text evidence="1">Belongs to the bacterial ribosomal protein bS1 family.</text>
</comment>
<dbReference type="NCBIfam" id="TIGR00717">
    <property type="entry name" value="rpsA"/>
    <property type="match status" value="1"/>
</dbReference>
<feature type="domain" description="S1 motif" evidence="10">
    <location>
        <begin position="126"/>
        <end position="192"/>
    </location>
</feature>
<feature type="domain" description="S1 motif" evidence="10">
    <location>
        <begin position="298"/>
        <end position="368"/>
    </location>
</feature>
<dbReference type="InterPro" id="IPR035104">
    <property type="entry name" value="Ribosomal_protein_S1-like"/>
</dbReference>
<keyword evidence="2" id="KW-0677">Repeat</keyword>
<comment type="caution">
    <text evidence="11">The sequence shown here is derived from an EMBL/GenBank/DDBJ whole genome shotgun (WGS) entry which is preliminary data.</text>
</comment>
<dbReference type="Proteomes" id="UP000320948">
    <property type="component" value="Unassembled WGS sequence"/>
</dbReference>
<keyword evidence="3" id="KW-0694">RNA-binding</keyword>
<evidence type="ECO:0000256" key="2">
    <source>
        <dbReference type="ARBA" id="ARBA00022737"/>
    </source>
</evidence>
<feature type="domain" description="S1 motif" evidence="10">
    <location>
        <begin position="385"/>
        <end position="455"/>
    </location>
</feature>
<sequence>MSQSNNSQEFSVSQDILNKAFDIDFGKRLEDTFTDAHPVVGSVVKGIVIKMDSECVTLDIGLKSEGRIPLKEFEDFETSAVTVKVGDMVDVFVESLDDRRSEARLSREKARREEVLTTLENAHKAGETVKGVIFGKVKGGFMVDVTGVLGFLPGSQLDAKPITDATPFMYVPLEFQVVKLDRKRNNLIVSRRAVTDEGSMGNRDEIMADMKEGKVLKGTVKNITDYGAFLDLGGIDGLLHITDIAWHRIGHPSEVLSVGQTVDVIVTRFDEKTQRVSLGLKQLNDDPWTKVDNTYPIGARVQGKITNLTDYGAFVELAPGVEGLIHVTEMSWTRKNVHPSKVVSTGQVVTVQVLEIDREKRRISLGLKQCQDNPWEAFTKSHNVGDKVEGTVRSLTDFGLFVALTEEIDGLVHVSDLSWDVSGEEALQSFKKGDKVEAVILAIDPAKERVALGIKQLAGDPFAHIADTRAKGDVVKVTVVDTDADSITVSLDGVEVSIRARDLGIEKAEQDTNRYKEGQTIDAKITVLSKKDRKLSLSVRALQQDEERAAVAEYANQSEEGDSALAAALKQAGVKGKKAAAAKAEAAEGAEEAPKAAKKAPAKKKADAAAE</sequence>
<feature type="domain" description="S1 motif" evidence="10">
    <location>
        <begin position="472"/>
        <end position="540"/>
    </location>
</feature>
<comment type="function">
    <text evidence="6">Binds mRNA; thus facilitating recognition of the initiation point. It is needed to translate mRNA with a short Shine-Dalgarno (SD) purine-rich sequence.</text>
</comment>
<dbReference type="FunFam" id="2.40.50.140:FF:000011">
    <property type="entry name" value="30S ribosomal protein S1"/>
    <property type="match status" value="1"/>
</dbReference>
<dbReference type="PANTHER" id="PTHR10724">
    <property type="entry name" value="30S RIBOSOMAL PROTEIN S1"/>
    <property type="match status" value="1"/>
</dbReference>
<evidence type="ECO:0000256" key="3">
    <source>
        <dbReference type="ARBA" id="ARBA00022884"/>
    </source>
</evidence>
<proteinExistence type="inferred from homology"/>
<evidence type="ECO:0000256" key="1">
    <source>
        <dbReference type="ARBA" id="ARBA00006767"/>
    </source>
</evidence>
<evidence type="ECO:0000313" key="12">
    <source>
        <dbReference type="Proteomes" id="UP000320948"/>
    </source>
</evidence>
<dbReference type="PANTHER" id="PTHR10724:SF7">
    <property type="entry name" value="SMALL RIBOSOMAL SUBUNIT PROTEIN BS1C"/>
    <property type="match status" value="1"/>
</dbReference>
<dbReference type="SUPFAM" id="SSF50249">
    <property type="entry name" value="Nucleic acid-binding proteins"/>
    <property type="match status" value="6"/>
</dbReference>
<dbReference type="Pfam" id="PF00575">
    <property type="entry name" value="S1"/>
    <property type="match status" value="6"/>
</dbReference>
<evidence type="ECO:0000259" key="10">
    <source>
        <dbReference type="PROSITE" id="PS50126"/>
    </source>
</evidence>
<dbReference type="InterPro" id="IPR012340">
    <property type="entry name" value="NA-bd_OB-fold"/>
</dbReference>
<dbReference type="CDD" id="cd05688">
    <property type="entry name" value="S1_RPS1_repeat_ec3"/>
    <property type="match status" value="1"/>
</dbReference>
<dbReference type="GO" id="GO:0006412">
    <property type="term" value="P:translation"/>
    <property type="evidence" value="ECO:0007669"/>
    <property type="project" value="InterPro"/>
</dbReference>
<evidence type="ECO:0000256" key="4">
    <source>
        <dbReference type="ARBA" id="ARBA00022980"/>
    </source>
</evidence>
<dbReference type="CDD" id="cd04465">
    <property type="entry name" value="S1_RPS1_repeat_ec2_hs2"/>
    <property type="match status" value="1"/>
</dbReference>
<evidence type="ECO:0000256" key="6">
    <source>
        <dbReference type="ARBA" id="ARBA00025604"/>
    </source>
</evidence>
<evidence type="ECO:0000313" key="11">
    <source>
        <dbReference type="EMBL" id="TKW60617.1"/>
    </source>
</evidence>
<organism evidence="11 12">
    <name type="scientific">Blastochloris viridis</name>
    <name type="common">Rhodopseudomonas viridis</name>
    <dbReference type="NCBI Taxonomy" id="1079"/>
    <lineage>
        <taxon>Bacteria</taxon>
        <taxon>Pseudomonadati</taxon>
        <taxon>Pseudomonadota</taxon>
        <taxon>Alphaproteobacteria</taxon>
        <taxon>Hyphomicrobiales</taxon>
        <taxon>Blastochloridaceae</taxon>
        <taxon>Blastochloris</taxon>
    </lineage>
</organism>
<dbReference type="NCBIfam" id="NF004952">
    <property type="entry name" value="PRK06299.1-2"/>
    <property type="match status" value="1"/>
</dbReference>
<keyword evidence="5" id="KW-0687">Ribonucleoprotein</keyword>
<dbReference type="PRINTS" id="PR00681">
    <property type="entry name" value="RIBOSOMALS1"/>
</dbReference>
<dbReference type="EMBL" id="VAFM01000002">
    <property type="protein sequence ID" value="TKW60617.1"/>
    <property type="molecule type" value="Genomic_DNA"/>
</dbReference>
<evidence type="ECO:0000256" key="5">
    <source>
        <dbReference type="ARBA" id="ARBA00023274"/>
    </source>
</evidence>
<dbReference type="InterPro" id="IPR003029">
    <property type="entry name" value="S1_domain"/>
</dbReference>